<dbReference type="PANTHER" id="PTHR22762:SF131">
    <property type="entry name" value="GLYCOSIDE HYDROLASE FAMILY 31 N-TERMINAL DOMAIN-CONTAINING PROTEIN"/>
    <property type="match status" value="1"/>
</dbReference>
<dbReference type="Pfam" id="PF01055">
    <property type="entry name" value="Glyco_hydro_31_2nd"/>
    <property type="match status" value="1"/>
</dbReference>
<dbReference type="PANTHER" id="PTHR22762">
    <property type="entry name" value="ALPHA-GLUCOSIDASE"/>
    <property type="match status" value="1"/>
</dbReference>
<dbReference type="OrthoDB" id="1334205at2759"/>
<proteinExistence type="inferred from homology"/>
<dbReference type="GO" id="GO:0005975">
    <property type="term" value="P:carbohydrate metabolic process"/>
    <property type="evidence" value="ECO:0007669"/>
    <property type="project" value="InterPro"/>
</dbReference>
<feature type="region of interest" description="Disordered" evidence="4">
    <location>
        <begin position="1"/>
        <end position="26"/>
    </location>
</feature>
<comment type="caution">
    <text evidence="6">The sequence shown here is derived from an EMBL/GenBank/DDBJ whole genome shotgun (WGS) entry which is preliminary data.</text>
</comment>
<dbReference type="EMBL" id="CAJVCH010537618">
    <property type="protein sequence ID" value="CAG7825817.1"/>
    <property type="molecule type" value="Genomic_DNA"/>
</dbReference>
<feature type="domain" description="Glycoside hydrolase family 31 TIM barrel" evidence="5">
    <location>
        <begin position="3"/>
        <end position="164"/>
    </location>
</feature>
<name>A0A8J2L594_9HEXA</name>
<dbReference type="GO" id="GO:0004558">
    <property type="term" value="F:alpha-1,4-glucosidase activity"/>
    <property type="evidence" value="ECO:0007669"/>
    <property type="project" value="TreeGrafter"/>
</dbReference>
<feature type="non-terminal residue" evidence="6">
    <location>
        <position position="1"/>
    </location>
</feature>
<accession>A0A8J2L594</accession>
<evidence type="ECO:0000256" key="4">
    <source>
        <dbReference type="SAM" id="MobiDB-lite"/>
    </source>
</evidence>
<reference evidence="6" key="1">
    <citation type="submission" date="2021-06" db="EMBL/GenBank/DDBJ databases">
        <authorList>
            <person name="Hodson N. C."/>
            <person name="Mongue J. A."/>
            <person name="Jaron S. K."/>
        </authorList>
    </citation>
    <scope>NUCLEOTIDE SEQUENCE</scope>
</reference>
<evidence type="ECO:0000313" key="7">
    <source>
        <dbReference type="Proteomes" id="UP000708208"/>
    </source>
</evidence>
<comment type="similarity">
    <text evidence="3">Belongs to the glycosyl hydrolase 31 family.</text>
</comment>
<keyword evidence="2 3" id="KW-0326">Glycosidase</keyword>
<evidence type="ECO:0000259" key="5">
    <source>
        <dbReference type="Pfam" id="PF01055"/>
    </source>
</evidence>
<protein>
    <recommendedName>
        <fullName evidence="5">Glycoside hydrolase family 31 TIM barrel domain-containing protein</fullName>
    </recommendedName>
</protein>
<evidence type="ECO:0000313" key="6">
    <source>
        <dbReference type="EMBL" id="CAG7825817.1"/>
    </source>
</evidence>
<dbReference type="InterPro" id="IPR030459">
    <property type="entry name" value="Glyco_hydro_31_CS"/>
</dbReference>
<gene>
    <name evidence="6" type="ORF">AFUS01_LOCUS35906</name>
</gene>
<dbReference type="PROSITE" id="PS00707">
    <property type="entry name" value="GLYCOSYL_HYDROL_F31_2"/>
    <property type="match status" value="1"/>
</dbReference>
<evidence type="ECO:0000256" key="1">
    <source>
        <dbReference type="ARBA" id="ARBA00022801"/>
    </source>
</evidence>
<keyword evidence="1 3" id="KW-0378">Hydrolase</keyword>
<dbReference type="Proteomes" id="UP000708208">
    <property type="component" value="Unassembled WGS sequence"/>
</dbReference>
<keyword evidence="7" id="KW-1185">Reference proteome</keyword>
<organism evidence="6 7">
    <name type="scientific">Allacma fusca</name>
    <dbReference type="NCBI Taxonomy" id="39272"/>
    <lineage>
        <taxon>Eukaryota</taxon>
        <taxon>Metazoa</taxon>
        <taxon>Ecdysozoa</taxon>
        <taxon>Arthropoda</taxon>
        <taxon>Hexapoda</taxon>
        <taxon>Collembola</taxon>
        <taxon>Symphypleona</taxon>
        <taxon>Sminthuridae</taxon>
        <taxon>Allacma</taxon>
    </lineage>
</organism>
<evidence type="ECO:0000256" key="2">
    <source>
        <dbReference type="ARBA" id="ARBA00023295"/>
    </source>
</evidence>
<dbReference type="AlphaFoldDB" id="A0A8J2L594"/>
<sequence>LKDMNEPSNFWDGEKDGCPANSTLDHPPYTPHVDGGKLYYKTVCMSAQQYGGVHYNLHNLYGLQESVATYKALGDITSTRPFVISRSSFPGQGHYGGSWTGDVFSTWTDLKQSIPQILNYGLFGIPMVGADICGFNGNTTKDLCKRWQQLGAFYPFMRNHNTDDGIVIFLL</sequence>
<evidence type="ECO:0000256" key="3">
    <source>
        <dbReference type="RuleBase" id="RU361185"/>
    </source>
</evidence>
<dbReference type="InterPro" id="IPR000322">
    <property type="entry name" value="Glyco_hydro_31_TIM"/>
</dbReference>